<evidence type="ECO:0000256" key="6">
    <source>
        <dbReference type="ARBA" id="ARBA00023136"/>
    </source>
</evidence>
<dbReference type="PANTHER" id="PTHR24061:SF545">
    <property type="entry name" value="VOMERONASAL 2, RECEPTOR 118-RELATED"/>
    <property type="match status" value="1"/>
</dbReference>
<reference evidence="12" key="4">
    <citation type="submission" date="2025-08" db="UniProtKB">
        <authorList>
            <consortium name="Ensembl"/>
        </authorList>
    </citation>
    <scope>IDENTIFICATION</scope>
</reference>
<keyword evidence="9" id="KW-0807">Transducer</keyword>
<dbReference type="GO" id="GO:0004930">
    <property type="term" value="F:G protein-coupled receptor activity"/>
    <property type="evidence" value="ECO:0007669"/>
    <property type="project" value="UniProtKB-KW"/>
</dbReference>
<dbReference type="InterPro" id="IPR000337">
    <property type="entry name" value="GPCR_3"/>
</dbReference>
<feature type="transmembrane region" description="Helical" evidence="10">
    <location>
        <begin position="60"/>
        <end position="79"/>
    </location>
</feature>
<feature type="transmembrane region" description="Helical" evidence="10">
    <location>
        <begin position="180"/>
        <end position="204"/>
    </location>
</feature>
<keyword evidence="8" id="KW-0325">Glycoprotein</keyword>
<keyword evidence="2" id="KW-1003">Cell membrane</keyword>
<evidence type="ECO:0000259" key="11">
    <source>
        <dbReference type="PROSITE" id="PS50259"/>
    </source>
</evidence>
<dbReference type="Proteomes" id="UP000472240">
    <property type="component" value="Chromosome 18"/>
</dbReference>
<reference evidence="13" key="3">
    <citation type="submission" date="2018-12" db="EMBL/GenBank/DDBJ databases">
        <title>G10K-VGP greater horseshoe bat female genome, primary haplotype.</title>
        <authorList>
            <person name="Teeling E."/>
            <person name="Myers G."/>
            <person name="Vernes S."/>
            <person name="Pippel M."/>
            <person name="Winkler S."/>
            <person name="Fedrigo O."/>
            <person name="Rhie A."/>
            <person name="Koren S."/>
            <person name="Phillippy A."/>
            <person name="Lewin H."/>
            <person name="Damas J."/>
            <person name="Howe K."/>
            <person name="Mountcastle J."/>
            <person name="Jarvis E.D."/>
        </authorList>
    </citation>
    <scope>NUCLEOTIDE SEQUENCE [LARGE SCALE GENOMIC DNA]</scope>
</reference>
<evidence type="ECO:0000313" key="13">
    <source>
        <dbReference type="Proteomes" id="UP000472240"/>
    </source>
</evidence>
<reference evidence="12" key="5">
    <citation type="submission" date="2025-09" db="UniProtKB">
        <authorList>
            <consortium name="Ensembl"/>
        </authorList>
    </citation>
    <scope>IDENTIFICATION</scope>
</reference>
<comment type="subcellular location">
    <subcellularLocation>
        <location evidence="1">Cell membrane</location>
        <topology evidence="1">Multi-pass membrane protein</topology>
    </subcellularLocation>
</comment>
<keyword evidence="5" id="KW-0297">G-protein coupled receptor</keyword>
<keyword evidence="7" id="KW-0675">Receptor</keyword>
<evidence type="ECO:0000313" key="12">
    <source>
        <dbReference type="Ensembl" id="ENSRFEP00010013386.1"/>
    </source>
</evidence>
<keyword evidence="3 10" id="KW-0812">Transmembrane</keyword>
<keyword evidence="4 10" id="KW-1133">Transmembrane helix</keyword>
<dbReference type="InterPro" id="IPR017978">
    <property type="entry name" value="GPCR_3_C"/>
</dbReference>
<dbReference type="InterPro" id="IPR004073">
    <property type="entry name" value="GPCR_3_vmron_rcpt_2"/>
</dbReference>
<evidence type="ECO:0000256" key="8">
    <source>
        <dbReference type="ARBA" id="ARBA00023180"/>
    </source>
</evidence>
<evidence type="ECO:0000256" key="4">
    <source>
        <dbReference type="ARBA" id="ARBA00022989"/>
    </source>
</evidence>
<dbReference type="GeneTree" id="ENSGT00950000183069"/>
<reference evidence="12 13" key="1">
    <citation type="journal article" date="2015" name="Annu Rev Anim Biosci">
        <title>The Genome 10K Project: a way forward.</title>
        <authorList>
            <person name="Koepfli K.P."/>
            <person name="Paten B."/>
            <person name="O'Brien S.J."/>
            <person name="Koepfli K.P."/>
            <person name="Paten B."/>
            <person name="Antunes A."/>
            <person name="Belov K."/>
            <person name="Bustamante C."/>
            <person name="Castoe T.A."/>
            <person name="Clawson H."/>
            <person name="Crawford A.J."/>
            <person name="Diekhans M."/>
            <person name="Distel D."/>
            <person name="Durbin R."/>
            <person name="Earl D."/>
            <person name="Fujita M.K."/>
            <person name="Gamble T."/>
            <person name="Georges A."/>
            <person name="Gemmell N."/>
            <person name="Gilbert M.T."/>
            <person name="Graves J.M."/>
            <person name="Green R.E."/>
            <person name="Hickey G."/>
            <person name="Jarvis E.D."/>
            <person name="Johnson W."/>
            <person name="Komissarov A."/>
            <person name="Korf I."/>
            <person name="Kuhn R."/>
            <person name="Larkin D.M."/>
            <person name="Lewin H."/>
            <person name="Lopez J.V."/>
            <person name="Ma J."/>
            <person name="Marques-Bonet T."/>
            <person name="Miller W."/>
            <person name="Murphy R."/>
            <person name="Pevzner P."/>
            <person name="Shapiro B."/>
            <person name="Steiner C."/>
            <person name="Tamazian G."/>
            <person name="Venkatesh B."/>
            <person name="Wang J."/>
            <person name="Wayne R."/>
            <person name="Wiley E."/>
            <person name="Yang H."/>
            <person name="Zhang G."/>
            <person name="Haussler D."/>
            <person name="Ryder O."/>
            <person name="O'Brien S.J."/>
        </authorList>
    </citation>
    <scope>NUCLEOTIDE SEQUENCE</scope>
</reference>
<dbReference type="InParanoid" id="A0A671EJD9"/>
<dbReference type="PRINTS" id="PR01535">
    <property type="entry name" value="VOMERONASL2R"/>
</dbReference>
<sequence length="297" mass="32363">MKNFERSRCLPKVMTFLAFEDSLGRALSGVAPCLSVLTAVVLWLFVKHRDTPIVKADSRALSYVLLISPLLCFLCSLLFPGRPNNHHLHPPTDHIWGCVHCGCFHCSGQNHARDSGLQSHEPGRTRHRLVSGASNGVIAMGSLIQVIFCGVWLGTSPPLIDIDTHSEPRNLIIVSSKGSVTAFSCVLGYLGSLGLGSFSLAFLTRNLPDTFSEAKCLTSSMLVFCSVWVTFLPVHHSTKGKVMVAVEIFSILASSAGLLGCIFAPKCYIILLRPDKNSLKVTKLKLLYLYQGILPSL</sequence>
<evidence type="ECO:0000256" key="2">
    <source>
        <dbReference type="ARBA" id="ARBA00022475"/>
    </source>
</evidence>
<feature type="transmembrane region" description="Helical" evidence="10">
    <location>
        <begin position="136"/>
        <end position="160"/>
    </location>
</feature>
<dbReference type="PROSITE" id="PS50259">
    <property type="entry name" value="G_PROTEIN_RECEP_F3_4"/>
    <property type="match status" value="1"/>
</dbReference>
<evidence type="ECO:0000256" key="1">
    <source>
        <dbReference type="ARBA" id="ARBA00004651"/>
    </source>
</evidence>
<organism evidence="12 13">
    <name type="scientific">Rhinolophus ferrumequinum</name>
    <name type="common">Greater horseshoe bat</name>
    <dbReference type="NCBI Taxonomy" id="59479"/>
    <lineage>
        <taxon>Eukaryota</taxon>
        <taxon>Metazoa</taxon>
        <taxon>Chordata</taxon>
        <taxon>Craniata</taxon>
        <taxon>Vertebrata</taxon>
        <taxon>Euteleostomi</taxon>
        <taxon>Mammalia</taxon>
        <taxon>Eutheria</taxon>
        <taxon>Laurasiatheria</taxon>
        <taxon>Chiroptera</taxon>
        <taxon>Yinpterochiroptera</taxon>
        <taxon>Rhinolophoidea</taxon>
        <taxon>Rhinolophidae</taxon>
        <taxon>Rhinolophinae</taxon>
        <taxon>Rhinolophus</taxon>
    </lineage>
</organism>
<accession>A0A671EJD9</accession>
<reference evidence="12 13" key="2">
    <citation type="journal article" date="2018" name="Annu Rev Anim Biosci">
        <title>Bat Biology, Genomes, and the Bat1K Project: To Generate Chromosome-Level Genomes for All Living Bat Species.</title>
        <authorList>
            <person name="Teeling E.C."/>
            <person name="Vernes S.C."/>
            <person name="Davalos L.M."/>
            <person name="Ray D.A."/>
            <person name="Gilbert M.T.P."/>
            <person name="Myers E."/>
        </authorList>
    </citation>
    <scope>NUCLEOTIDE SEQUENCE</scope>
</reference>
<dbReference type="AlphaFoldDB" id="A0A671EJD9"/>
<dbReference type="PANTHER" id="PTHR24061">
    <property type="entry name" value="CALCIUM-SENSING RECEPTOR-RELATED"/>
    <property type="match status" value="1"/>
</dbReference>
<keyword evidence="13" id="KW-1185">Reference proteome</keyword>
<dbReference type="OMA" id="ISRSISW"/>
<dbReference type="GO" id="GO:0005886">
    <property type="term" value="C:plasma membrane"/>
    <property type="evidence" value="ECO:0007669"/>
    <property type="project" value="UniProtKB-SubCell"/>
</dbReference>
<feature type="transmembrane region" description="Helical" evidence="10">
    <location>
        <begin position="216"/>
        <end position="236"/>
    </location>
</feature>
<feature type="transmembrane region" description="Helical" evidence="10">
    <location>
        <begin position="248"/>
        <end position="271"/>
    </location>
</feature>
<keyword evidence="6 10" id="KW-0472">Membrane</keyword>
<evidence type="ECO:0000256" key="9">
    <source>
        <dbReference type="ARBA" id="ARBA00023224"/>
    </source>
</evidence>
<dbReference type="PRINTS" id="PR00248">
    <property type="entry name" value="GPCRMGR"/>
</dbReference>
<dbReference type="InterPro" id="IPR000068">
    <property type="entry name" value="GPCR_3_Ca_sens_rcpt-rel"/>
</dbReference>
<name>A0A671EJD9_RHIFE</name>
<protein>
    <recommendedName>
        <fullName evidence="11">G-protein coupled receptors family 3 profile domain-containing protein</fullName>
    </recommendedName>
</protein>
<evidence type="ECO:0000256" key="7">
    <source>
        <dbReference type="ARBA" id="ARBA00023170"/>
    </source>
</evidence>
<evidence type="ECO:0000256" key="5">
    <source>
        <dbReference type="ARBA" id="ARBA00023040"/>
    </source>
</evidence>
<feature type="domain" description="G-protein coupled receptors family 3 profile" evidence="11">
    <location>
        <begin position="23"/>
        <end position="286"/>
    </location>
</feature>
<dbReference type="Pfam" id="PF00003">
    <property type="entry name" value="7tm_3"/>
    <property type="match status" value="1"/>
</dbReference>
<evidence type="ECO:0000256" key="10">
    <source>
        <dbReference type="SAM" id="Phobius"/>
    </source>
</evidence>
<dbReference type="Ensembl" id="ENSRFET00010014645.1">
    <property type="protein sequence ID" value="ENSRFEP00010013386.1"/>
    <property type="gene ID" value="ENSRFEG00010009081.1"/>
</dbReference>
<evidence type="ECO:0000256" key="3">
    <source>
        <dbReference type="ARBA" id="ARBA00022692"/>
    </source>
</evidence>
<proteinExistence type="predicted"/>
<feature type="transmembrane region" description="Helical" evidence="10">
    <location>
        <begin position="26"/>
        <end position="45"/>
    </location>
</feature>